<evidence type="ECO:0000256" key="2">
    <source>
        <dbReference type="ARBA" id="ARBA00022448"/>
    </source>
</evidence>
<evidence type="ECO:0000256" key="5">
    <source>
        <dbReference type="ARBA" id="ARBA00023136"/>
    </source>
</evidence>
<comment type="similarity">
    <text evidence="7">Belongs to the TonB-dependent receptor family.</text>
</comment>
<dbReference type="Pfam" id="PF07660">
    <property type="entry name" value="STN"/>
    <property type="match status" value="1"/>
</dbReference>
<comment type="subcellular location">
    <subcellularLocation>
        <location evidence="1 7">Cell outer membrane</location>
        <topology evidence="1 7">Multi-pass membrane protein</topology>
    </subcellularLocation>
</comment>
<dbReference type="OrthoDB" id="9768177at2"/>
<evidence type="ECO:0000256" key="6">
    <source>
        <dbReference type="ARBA" id="ARBA00023237"/>
    </source>
</evidence>
<dbReference type="SUPFAM" id="SSF49464">
    <property type="entry name" value="Carboxypeptidase regulatory domain-like"/>
    <property type="match status" value="1"/>
</dbReference>
<feature type="domain" description="Secretin/TonB short N-terminal" evidence="9">
    <location>
        <begin position="66"/>
        <end position="118"/>
    </location>
</feature>
<keyword evidence="2 7" id="KW-0813">Transport</keyword>
<dbReference type="NCBIfam" id="TIGR04056">
    <property type="entry name" value="OMP_RagA_SusC"/>
    <property type="match status" value="1"/>
</dbReference>
<dbReference type="InterPro" id="IPR012910">
    <property type="entry name" value="Plug_dom"/>
</dbReference>
<dbReference type="SUPFAM" id="SSF56935">
    <property type="entry name" value="Porins"/>
    <property type="match status" value="1"/>
</dbReference>
<evidence type="ECO:0000313" key="10">
    <source>
        <dbReference type="EMBL" id="RXK62267.1"/>
    </source>
</evidence>
<dbReference type="EMBL" id="SDHW01000001">
    <property type="protein sequence ID" value="RXK62267.1"/>
    <property type="molecule type" value="Genomic_DNA"/>
</dbReference>
<evidence type="ECO:0000259" key="9">
    <source>
        <dbReference type="SMART" id="SM00965"/>
    </source>
</evidence>
<evidence type="ECO:0000256" key="1">
    <source>
        <dbReference type="ARBA" id="ARBA00004571"/>
    </source>
</evidence>
<keyword evidence="3 7" id="KW-1134">Transmembrane beta strand</keyword>
<feature type="chain" id="PRO_5020562358" evidence="8">
    <location>
        <begin position="38"/>
        <end position="1104"/>
    </location>
</feature>
<evidence type="ECO:0000313" key="11">
    <source>
        <dbReference type="Proteomes" id="UP000290204"/>
    </source>
</evidence>
<gene>
    <name evidence="10" type="ORF">ESA94_04450</name>
</gene>
<protein>
    <submittedName>
        <fullName evidence="10">SusC/RagA family TonB-linked outer membrane protein</fullName>
    </submittedName>
</protein>
<dbReference type="SMART" id="SM00965">
    <property type="entry name" value="STN"/>
    <property type="match status" value="1"/>
</dbReference>
<dbReference type="Pfam" id="PF07715">
    <property type="entry name" value="Plug"/>
    <property type="match status" value="1"/>
</dbReference>
<keyword evidence="6 7" id="KW-0998">Cell outer membrane</keyword>
<dbReference type="InterPro" id="IPR011662">
    <property type="entry name" value="Secretin/TonB_short_N"/>
</dbReference>
<comment type="caution">
    <text evidence="10">The sequence shown here is derived from an EMBL/GenBank/DDBJ whole genome shotgun (WGS) entry which is preliminary data.</text>
</comment>
<dbReference type="Pfam" id="PF13715">
    <property type="entry name" value="CarbopepD_reg_2"/>
    <property type="match status" value="1"/>
</dbReference>
<sequence length="1104" mass="122564">MKKRTSIARATHALKKPLLIMKLTILLAVLCTFQATAGLTAQTVTLKTKDTEIATVLNSIQRQGDFRFLYNSKLKDLKQKVSVDFINLSINDVLRQLFAGTTLTYLQLDNNLVAIRSSNPDEKDLRITGKITNEAGEGLGAVSITVKGTSRGTVTDMNGNFALTVPENAVLVISAIGYNTTEINVNNQQVVNVKLEQATRRMDEVVVIGYGAASKRDLTGSITKVSGKDIADKPNINPISSLQGRVAGLYIVNSGTPGAQPDIRLRGTSSFGQVRPLYVVDGIFNDNIDFLNPNDIESIEVLKDPSSLAIFGIRGATGAIVITTKKAKAGQLNINFSSTAGVKRLVDRIDMVDANGFKTLYDEEQANNGVPTNQRFDYTPWTGNTDWIEAMTRTAFFNTNNLSVTASTEKNKFYMGIGYAIDEGVVKHERLTKMFININDELKISKNIKVGFTLNSMRQRLPFSQANGLLFDARRILPITPVTNAEGTFYDLAVQGGQISNPVMNLESKWDKEKRVEYRNVGSVYTEINFLRNFTFRSTFYADMSNLESRNYNPLIARYNPVIDSTFVPANSLTSVTQNNERWSKFQQDHVLTFRKNFGEHGVTATAGFTTFEEKYRGLFGSVRQSPTGDPIPDDPRFWYVSNGLGDPATLRVSSSQWDRANAAFLGRVLYNYGGKYLLNASFRRDGSSAFPNNEWNNFFSVGAAWEVTKESFMNDVKVIDFLKIKASTGTLGVQNTLGLAYPAYPNIVAGNSAVFGDLLLPSYARSYEPDRDLNWERIRASEAGFELYALNNRLYVEASYYVRTTNDLLAFEFSSLTGSRLGNIGKVRNQGIEVTSSWTQQLSKDATLTLSGNITTFNNEVIDLPSGGKLTAGEERPSVTEKGFPIGYFYGYVVEGVYQSYADKLASPTVVGYDYQPGDLKYKDVNGDGKIDASDRTMIGNPTPDFMYGLSANFKYKGFDAGVDFQGVYGNEIYRYWGSSELPFTRFNYPTFRLNRWTGDGTSNWEPAVSSRPINRLPSTYGVEDGSFFRIRNVQLGYNFSPEKLRTVHIKSFRIFVNAQNLKTFKRNSGYTPEFGGSPTQFGIDNGNGPIPVIFTGGINVNF</sequence>
<feature type="signal peptide" evidence="8">
    <location>
        <begin position="1"/>
        <end position="37"/>
    </location>
</feature>
<dbReference type="InterPro" id="IPR039426">
    <property type="entry name" value="TonB-dep_rcpt-like"/>
</dbReference>
<keyword evidence="4 7" id="KW-0812">Transmembrane</keyword>
<dbReference type="InterPro" id="IPR037066">
    <property type="entry name" value="Plug_dom_sf"/>
</dbReference>
<dbReference type="Gene3D" id="2.60.40.1120">
    <property type="entry name" value="Carboxypeptidase-like, regulatory domain"/>
    <property type="match status" value="1"/>
</dbReference>
<evidence type="ECO:0000256" key="3">
    <source>
        <dbReference type="ARBA" id="ARBA00022452"/>
    </source>
</evidence>
<keyword evidence="5 7" id="KW-0472">Membrane</keyword>
<reference evidence="10 11" key="1">
    <citation type="submission" date="2019-01" db="EMBL/GenBank/DDBJ databases">
        <title>Lacibacter sp. strain TTM-7.</title>
        <authorList>
            <person name="Chen W.-M."/>
        </authorList>
    </citation>
    <scope>NUCLEOTIDE SEQUENCE [LARGE SCALE GENOMIC DNA]</scope>
    <source>
        <strain evidence="10 11">TTM-7</strain>
    </source>
</reference>
<name>A0A4Q1CMH6_9BACT</name>
<proteinExistence type="inferred from homology"/>
<organism evidence="10 11">
    <name type="scientific">Lacibacter luteus</name>
    <dbReference type="NCBI Taxonomy" id="2508719"/>
    <lineage>
        <taxon>Bacteria</taxon>
        <taxon>Pseudomonadati</taxon>
        <taxon>Bacteroidota</taxon>
        <taxon>Chitinophagia</taxon>
        <taxon>Chitinophagales</taxon>
        <taxon>Chitinophagaceae</taxon>
        <taxon>Lacibacter</taxon>
    </lineage>
</organism>
<dbReference type="NCBIfam" id="TIGR04057">
    <property type="entry name" value="SusC_RagA_signa"/>
    <property type="match status" value="1"/>
</dbReference>
<dbReference type="Gene3D" id="2.40.170.20">
    <property type="entry name" value="TonB-dependent receptor, beta-barrel domain"/>
    <property type="match status" value="1"/>
</dbReference>
<evidence type="ECO:0000256" key="4">
    <source>
        <dbReference type="ARBA" id="ARBA00022692"/>
    </source>
</evidence>
<keyword evidence="11" id="KW-1185">Reference proteome</keyword>
<dbReference type="InterPro" id="IPR036942">
    <property type="entry name" value="Beta-barrel_TonB_sf"/>
</dbReference>
<dbReference type="InterPro" id="IPR008969">
    <property type="entry name" value="CarboxyPept-like_regulatory"/>
</dbReference>
<dbReference type="InterPro" id="IPR023996">
    <property type="entry name" value="TonB-dep_OMP_SusC/RagA"/>
</dbReference>
<evidence type="ECO:0000256" key="8">
    <source>
        <dbReference type="SAM" id="SignalP"/>
    </source>
</evidence>
<dbReference type="Proteomes" id="UP000290204">
    <property type="component" value="Unassembled WGS sequence"/>
</dbReference>
<accession>A0A4Q1CMH6</accession>
<keyword evidence="8" id="KW-0732">Signal</keyword>
<dbReference type="InterPro" id="IPR023997">
    <property type="entry name" value="TonB-dep_OMP_SusC/RagA_CS"/>
</dbReference>
<dbReference type="Gene3D" id="2.170.130.10">
    <property type="entry name" value="TonB-dependent receptor, plug domain"/>
    <property type="match status" value="1"/>
</dbReference>
<dbReference type="PROSITE" id="PS52016">
    <property type="entry name" value="TONB_DEPENDENT_REC_3"/>
    <property type="match status" value="1"/>
</dbReference>
<dbReference type="AlphaFoldDB" id="A0A4Q1CMH6"/>
<evidence type="ECO:0000256" key="7">
    <source>
        <dbReference type="PROSITE-ProRule" id="PRU01360"/>
    </source>
</evidence>
<dbReference type="GO" id="GO:0009279">
    <property type="term" value="C:cell outer membrane"/>
    <property type="evidence" value="ECO:0007669"/>
    <property type="project" value="UniProtKB-SubCell"/>
</dbReference>